<keyword evidence="1" id="KW-0808">Transferase</keyword>
<feature type="domain" description="Methyltransferase" evidence="2">
    <location>
        <begin position="28"/>
        <end position="121"/>
    </location>
</feature>
<sequence>MAIWNPSKGDLPSIEIAKLAESWRFYSVLDVGCGWGRNLVPFTNVAEILHGFDLDEQAVCAARMQLKESSAEVSVWQSDLLSVELDHSYDLVICYGVMHFLKRQQRMRAYSRLRSWVKPGGLLAVASFNALVPIPADLQPLIAEPPEDSSELYEQFSGWDTLFARSYVYEDEHEGGIKHTHSIDRLMVRAPA</sequence>
<dbReference type="AlphaFoldDB" id="A0AAU2GUJ8"/>
<dbReference type="GO" id="GO:0008168">
    <property type="term" value="F:methyltransferase activity"/>
    <property type="evidence" value="ECO:0007669"/>
    <property type="project" value="UniProtKB-KW"/>
</dbReference>
<name>A0AAU2GUJ8_9ACTN</name>
<dbReference type="Pfam" id="PF13649">
    <property type="entry name" value="Methyltransf_25"/>
    <property type="match status" value="1"/>
</dbReference>
<gene>
    <name evidence="3" type="ORF">OHV25_07935</name>
</gene>
<reference evidence="3" key="1">
    <citation type="submission" date="2022-10" db="EMBL/GenBank/DDBJ databases">
        <title>The complete genomes of actinobacterial strains from the NBC collection.</title>
        <authorList>
            <person name="Joergensen T.S."/>
            <person name="Alvarez Arevalo M."/>
            <person name="Sterndorff E.B."/>
            <person name="Faurdal D."/>
            <person name="Vuksanovic O."/>
            <person name="Mourched A.-S."/>
            <person name="Charusanti P."/>
            <person name="Shaw S."/>
            <person name="Blin K."/>
            <person name="Weber T."/>
        </authorList>
    </citation>
    <scope>NUCLEOTIDE SEQUENCE</scope>
    <source>
        <strain evidence="3">NBC_00060</strain>
    </source>
</reference>
<dbReference type="GO" id="GO:0032259">
    <property type="term" value="P:methylation"/>
    <property type="evidence" value="ECO:0007669"/>
    <property type="project" value="UniProtKB-KW"/>
</dbReference>
<dbReference type="EMBL" id="CP108253">
    <property type="protein sequence ID" value="WTU39507.1"/>
    <property type="molecule type" value="Genomic_DNA"/>
</dbReference>
<dbReference type="PANTHER" id="PTHR43861:SF3">
    <property type="entry name" value="PUTATIVE (AFU_ORTHOLOGUE AFUA_2G14390)-RELATED"/>
    <property type="match status" value="1"/>
</dbReference>
<evidence type="ECO:0000313" key="3">
    <source>
        <dbReference type="EMBL" id="WTU39507.1"/>
    </source>
</evidence>
<evidence type="ECO:0000256" key="1">
    <source>
        <dbReference type="ARBA" id="ARBA00022679"/>
    </source>
</evidence>
<dbReference type="InterPro" id="IPR029063">
    <property type="entry name" value="SAM-dependent_MTases_sf"/>
</dbReference>
<dbReference type="InterPro" id="IPR041698">
    <property type="entry name" value="Methyltransf_25"/>
</dbReference>
<evidence type="ECO:0000259" key="2">
    <source>
        <dbReference type="Pfam" id="PF13649"/>
    </source>
</evidence>
<dbReference type="GO" id="GO:0017000">
    <property type="term" value="P:antibiotic biosynthetic process"/>
    <property type="evidence" value="ECO:0007669"/>
    <property type="project" value="UniProtKB-ARBA"/>
</dbReference>
<dbReference type="PANTHER" id="PTHR43861">
    <property type="entry name" value="TRANS-ACONITATE 2-METHYLTRANSFERASE-RELATED"/>
    <property type="match status" value="1"/>
</dbReference>
<proteinExistence type="predicted"/>
<dbReference type="Gene3D" id="3.40.50.150">
    <property type="entry name" value="Vaccinia Virus protein VP39"/>
    <property type="match status" value="1"/>
</dbReference>
<keyword evidence="3" id="KW-0489">Methyltransferase</keyword>
<dbReference type="SUPFAM" id="SSF53335">
    <property type="entry name" value="S-adenosyl-L-methionine-dependent methyltransferases"/>
    <property type="match status" value="1"/>
</dbReference>
<dbReference type="CDD" id="cd02440">
    <property type="entry name" value="AdoMet_MTases"/>
    <property type="match status" value="1"/>
</dbReference>
<accession>A0AAU2GUJ8</accession>
<organism evidence="3">
    <name type="scientific">Streptomyces sp. NBC_00060</name>
    <dbReference type="NCBI Taxonomy" id="2975636"/>
    <lineage>
        <taxon>Bacteria</taxon>
        <taxon>Bacillati</taxon>
        <taxon>Actinomycetota</taxon>
        <taxon>Actinomycetes</taxon>
        <taxon>Kitasatosporales</taxon>
        <taxon>Streptomycetaceae</taxon>
        <taxon>Streptomyces</taxon>
    </lineage>
</organism>
<protein>
    <submittedName>
        <fullName evidence="3">Class I SAM-dependent methyltransferase</fullName>
    </submittedName>
</protein>